<dbReference type="InParanoid" id="G2YJ69"/>
<dbReference type="HOGENOM" id="CLU_1669119_0_0_1"/>
<evidence type="ECO:0000313" key="2">
    <source>
        <dbReference type="EMBL" id="CCD51756.1"/>
    </source>
</evidence>
<dbReference type="AlphaFoldDB" id="G2YJ69"/>
<accession>G2YJ69</accession>
<feature type="region of interest" description="Disordered" evidence="1">
    <location>
        <begin position="21"/>
        <end position="101"/>
    </location>
</feature>
<protein>
    <submittedName>
        <fullName evidence="2">Uncharacterized protein</fullName>
    </submittedName>
</protein>
<feature type="region of interest" description="Disordered" evidence="1">
    <location>
        <begin position="146"/>
        <end position="179"/>
    </location>
</feature>
<gene>
    <name evidence="2" type="ORF">BofuT4_P020620.1</name>
</gene>
<dbReference type="OrthoDB" id="3543289at2759"/>
<evidence type="ECO:0000256" key="1">
    <source>
        <dbReference type="SAM" id="MobiDB-lite"/>
    </source>
</evidence>
<dbReference type="EMBL" id="FQ790337">
    <property type="protein sequence ID" value="CCD51756.1"/>
    <property type="molecule type" value="Genomic_DNA"/>
</dbReference>
<evidence type="ECO:0000313" key="3">
    <source>
        <dbReference type="Proteomes" id="UP000008177"/>
    </source>
</evidence>
<name>G2YJ69_BOTF4</name>
<organism evidence="2 3">
    <name type="scientific">Botryotinia fuckeliana (strain T4)</name>
    <name type="common">Noble rot fungus</name>
    <name type="synonym">Botrytis cinerea</name>
    <dbReference type="NCBI Taxonomy" id="999810"/>
    <lineage>
        <taxon>Eukaryota</taxon>
        <taxon>Fungi</taxon>
        <taxon>Dikarya</taxon>
        <taxon>Ascomycota</taxon>
        <taxon>Pezizomycotina</taxon>
        <taxon>Leotiomycetes</taxon>
        <taxon>Helotiales</taxon>
        <taxon>Sclerotiniaceae</taxon>
        <taxon>Botrytis</taxon>
    </lineage>
</organism>
<proteinExistence type="predicted"/>
<feature type="compositionally biased region" description="Acidic residues" evidence="1">
    <location>
        <begin position="53"/>
        <end position="78"/>
    </location>
</feature>
<sequence>MGQLKSERLTLMAEECKVHMREQKRRSVWQVAEESERQVNKTKRLADNVTNVDENEDDEENEEGEEEEEEENEDDDGSKDEACAGIPRENSDEEEDEVREGKFEETLFRKAYPDGYLYHGLSFAFQWTNEPRHLINPGSVREYDRRAYARVSPTTQPRGEGERSTKTSSEGSANLPVLG</sequence>
<reference evidence="3" key="1">
    <citation type="journal article" date="2011" name="PLoS Genet.">
        <title>Genomic analysis of the necrotrophic fungal pathogens Sclerotinia sclerotiorum and Botrytis cinerea.</title>
        <authorList>
            <person name="Amselem J."/>
            <person name="Cuomo C.A."/>
            <person name="van Kan J.A."/>
            <person name="Viaud M."/>
            <person name="Benito E.P."/>
            <person name="Couloux A."/>
            <person name="Coutinho P.M."/>
            <person name="de Vries R.P."/>
            <person name="Dyer P.S."/>
            <person name="Fillinger S."/>
            <person name="Fournier E."/>
            <person name="Gout L."/>
            <person name="Hahn M."/>
            <person name="Kohn L."/>
            <person name="Lapalu N."/>
            <person name="Plummer K.M."/>
            <person name="Pradier J.M."/>
            <person name="Quevillon E."/>
            <person name="Sharon A."/>
            <person name="Simon A."/>
            <person name="ten Have A."/>
            <person name="Tudzynski B."/>
            <person name="Tudzynski P."/>
            <person name="Wincker P."/>
            <person name="Andrew M."/>
            <person name="Anthouard V."/>
            <person name="Beever R.E."/>
            <person name="Beffa R."/>
            <person name="Benoit I."/>
            <person name="Bouzid O."/>
            <person name="Brault B."/>
            <person name="Chen Z."/>
            <person name="Choquer M."/>
            <person name="Collemare J."/>
            <person name="Cotton P."/>
            <person name="Danchin E.G."/>
            <person name="Da Silva C."/>
            <person name="Gautier A."/>
            <person name="Giraud C."/>
            <person name="Giraud T."/>
            <person name="Gonzalez C."/>
            <person name="Grossetete S."/>
            <person name="Guldener U."/>
            <person name="Henrissat B."/>
            <person name="Howlett B.J."/>
            <person name="Kodira C."/>
            <person name="Kretschmer M."/>
            <person name="Lappartient A."/>
            <person name="Leroch M."/>
            <person name="Levis C."/>
            <person name="Mauceli E."/>
            <person name="Neuveglise C."/>
            <person name="Oeser B."/>
            <person name="Pearson M."/>
            <person name="Poulain J."/>
            <person name="Poussereau N."/>
            <person name="Quesneville H."/>
            <person name="Rascle C."/>
            <person name="Schumacher J."/>
            <person name="Segurens B."/>
            <person name="Sexton A."/>
            <person name="Silva E."/>
            <person name="Sirven C."/>
            <person name="Soanes D.M."/>
            <person name="Talbot N.J."/>
            <person name="Templeton M."/>
            <person name="Yandava C."/>
            <person name="Yarden O."/>
            <person name="Zeng Q."/>
            <person name="Rollins J.A."/>
            <person name="Lebrun M.H."/>
            <person name="Dickman M."/>
        </authorList>
    </citation>
    <scope>NUCLEOTIDE SEQUENCE [LARGE SCALE GENOMIC DNA]</scope>
    <source>
        <strain evidence="3">T4</strain>
    </source>
</reference>
<dbReference type="Proteomes" id="UP000008177">
    <property type="component" value="Unplaced contigs"/>
</dbReference>